<evidence type="ECO:0000313" key="10">
    <source>
        <dbReference type="Proteomes" id="UP001327560"/>
    </source>
</evidence>
<evidence type="ECO:0000256" key="4">
    <source>
        <dbReference type="ARBA" id="ARBA00022976"/>
    </source>
</evidence>
<keyword evidence="10" id="KW-1185">Reference proteome</keyword>
<keyword evidence="5 8" id="KW-1133">Transmembrane helix</keyword>
<dbReference type="InterPro" id="IPR019379">
    <property type="entry name" value="Gamma_Secretase_Asp_P_PEN2"/>
</dbReference>
<gene>
    <name evidence="9" type="ORF">Cni_G23012</name>
</gene>
<dbReference type="PANTHER" id="PTHR16318">
    <property type="entry name" value="GAMMA-SECRETASE SUBUNIT PEN-2"/>
    <property type="match status" value="1"/>
</dbReference>
<comment type="subcellular location">
    <subcellularLocation>
        <location evidence="1">Membrane</location>
        <topology evidence="1">Multi-pass membrane protein</topology>
    </subcellularLocation>
</comment>
<dbReference type="EMBL" id="CP136896">
    <property type="protein sequence ID" value="WOL14232.1"/>
    <property type="molecule type" value="Genomic_DNA"/>
</dbReference>
<feature type="transmembrane region" description="Helical" evidence="8">
    <location>
        <begin position="92"/>
        <end position="116"/>
    </location>
</feature>
<dbReference type="GO" id="GO:0007219">
    <property type="term" value="P:Notch signaling pathway"/>
    <property type="evidence" value="ECO:0007669"/>
    <property type="project" value="UniProtKB-KW"/>
</dbReference>
<evidence type="ECO:0000256" key="8">
    <source>
        <dbReference type="SAM" id="Phobius"/>
    </source>
</evidence>
<accession>A0AAQ3KSC2</accession>
<dbReference type="Proteomes" id="UP001327560">
    <property type="component" value="Chromosome 7"/>
</dbReference>
<protein>
    <recommendedName>
        <fullName evidence="11">Gamma-secretase subunit PEN-2</fullName>
    </recommendedName>
</protein>
<keyword evidence="3 8" id="KW-0812">Transmembrane</keyword>
<evidence type="ECO:0000313" key="9">
    <source>
        <dbReference type="EMBL" id="WOL14232.1"/>
    </source>
</evidence>
<sequence>MERRGEAIDEEQGLIGRRPGSGAAGVAEVTPVRRTWPTVDGPHGLSEDESHAYARSYFYWGFALLPFLWAVNCCYFWPVLRKSHPSPRVRPYVMRSAIGFTIFAVVLATWSLTFIIGGERLFGPIWNDLVMYNLADKLGLTGWT</sequence>
<feature type="transmembrane region" description="Helical" evidence="8">
    <location>
        <begin position="57"/>
        <end position="80"/>
    </location>
</feature>
<evidence type="ECO:0000256" key="1">
    <source>
        <dbReference type="ARBA" id="ARBA00004141"/>
    </source>
</evidence>
<evidence type="ECO:0000256" key="5">
    <source>
        <dbReference type="ARBA" id="ARBA00022989"/>
    </source>
</evidence>
<proteinExistence type="inferred from homology"/>
<comment type="similarity">
    <text evidence="2">Belongs to the PEN-2 family.</text>
</comment>
<dbReference type="GO" id="GO:0070765">
    <property type="term" value="C:gamma-secretase complex"/>
    <property type="evidence" value="ECO:0007669"/>
    <property type="project" value="TreeGrafter"/>
</dbReference>
<keyword evidence="4" id="KW-0914">Notch signaling pathway</keyword>
<evidence type="ECO:0000256" key="3">
    <source>
        <dbReference type="ARBA" id="ARBA00022692"/>
    </source>
</evidence>
<evidence type="ECO:0000256" key="6">
    <source>
        <dbReference type="ARBA" id="ARBA00023136"/>
    </source>
</evidence>
<evidence type="ECO:0000256" key="2">
    <source>
        <dbReference type="ARBA" id="ARBA00009607"/>
    </source>
</evidence>
<dbReference type="Pfam" id="PF10251">
    <property type="entry name" value="PEN-2"/>
    <property type="match status" value="1"/>
</dbReference>
<reference evidence="9 10" key="1">
    <citation type="submission" date="2023-10" db="EMBL/GenBank/DDBJ databases">
        <title>Chromosome-scale genome assembly provides insights into flower coloration mechanisms of Canna indica.</title>
        <authorList>
            <person name="Li C."/>
        </authorList>
    </citation>
    <scope>NUCLEOTIDE SEQUENCE [LARGE SCALE GENOMIC DNA]</scope>
    <source>
        <tissue evidence="9">Flower</tissue>
    </source>
</reference>
<feature type="region of interest" description="Disordered" evidence="7">
    <location>
        <begin position="1"/>
        <end position="23"/>
    </location>
</feature>
<dbReference type="PANTHER" id="PTHR16318:SF0">
    <property type="entry name" value="GAMMA-SECRETASE SUBUNIT PEN-2"/>
    <property type="match status" value="1"/>
</dbReference>
<name>A0AAQ3KSC2_9LILI</name>
<organism evidence="9 10">
    <name type="scientific">Canna indica</name>
    <name type="common">Indian-shot</name>
    <dbReference type="NCBI Taxonomy" id="4628"/>
    <lineage>
        <taxon>Eukaryota</taxon>
        <taxon>Viridiplantae</taxon>
        <taxon>Streptophyta</taxon>
        <taxon>Embryophyta</taxon>
        <taxon>Tracheophyta</taxon>
        <taxon>Spermatophyta</taxon>
        <taxon>Magnoliopsida</taxon>
        <taxon>Liliopsida</taxon>
        <taxon>Zingiberales</taxon>
        <taxon>Cannaceae</taxon>
        <taxon>Canna</taxon>
    </lineage>
</organism>
<evidence type="ECO:0000256" key="7">
    <source>
        <dbReference type="SAM" id="MobiDB-lite"/>
    </source>
</evidence>
<dbReference type="AlphaFoldDB" id="A0AAQ3KSC2"/>
<keyword evidence="6 8" id="KW-0472">Membrane</keyword>
<evidence type="ECO:0008006" key="11">
    <source>
        <dbReference type="Google" id="ProtNLM"/>
    </source>
</evidence>